<dbReference type="InterPro" id="IPR035919">
    <property type="entry name" value="EAL_sf"/>
</dbReference>
<dbReference type="SUPFAM" id="SSF141868">
    <property type="entry name" value="EAL domain-like"/>
    <property type="match status" value="1"/>
</dbReference>
<dbReference type="PROSITE" id="PS50887">
    <property type="entry name" value="GGDEF"/>
    <property type="match status" value="1"/>
</dbReference>
<dbReference type="InterPro" id="IPR000160">
    <property type="entry name" value="GGDEF_dom"/>
</dbReference>
<dbReference type="SMART" id="SM00267">
    <property type="entry name" value="GGDEF"/>
    <property type="match status" value="1"/>
</dbReference>
<dbReference type="Gene3D" id="3.30.70.270">
    <property type="match status" value="1"/>
</dbReference>
<dbReference type="CDD" id="cd01949">
    <property type="entry name" value="GGDEF"/>
    <property type="match status" value="1"/>
</dbReference>
<dbReference type="SMART" id="SM00052">
    <property type="entry name" value="EAL"/>
    <property type="match status" value="1"/>
</dbReference>
<dbReference type="PANTHER" id="PTHR44757">
    <property type="entry name" value="DIGUANYLATE CYCLASE DGCP"/>
    <property type="match status" value="1"/>
</dbReference>
<keyword evidence="5" id="KW-1185">Reference proteome</keyword>
<evidence type="ECO:0000256" key="1">
    <source>
        <dbReference type="SAM" id="Phobius"/>
    </source>
</evidence>
<feature type="domain" description="EAL" evidence="2">
    <location>
        <begin position="401"/>
        <end position="651"/>
    </location>
</feature>
<dbReference type="PROSITE" id="PS50883">
    <property type="entry name" value="EAL"/>
    <property type="match status" value="1"/>
</dbReference>
<protein>
    <submittedName>
        <fullName evidence="4">EAL domain-containing protein</fullName>
    </submittedName>
</protein>
<dbReference type="NCBIfam" id="TIGR00254">
    <property type="entry name" value="GGDEF"/>
    <property type="match status" value="1"/>
</dbReference>
<evidence type="ECO:0000313" key="5">
    <source>
        <dbReference type="Proteomes" id="UP000706039"/>
    </source>
</evidence>
<keyword evidence="1" id="KW-0472">Membrane</keyword>
<feature type="transmembrane region" description="Helical" evidence="1">
    <location>
        <begin position="64"/>
        <end position="82"/>
    </location>
</feature>
<keyword evidence="1" id="KW-0812">Transmembrane</keyword>
<sequence>MLQDSVRILGRKRPEPTKEQADTLLFEQYRNLQKQVPFMYALMFINVCFLGFVIYGNVPAGMSVGVPVALIIAMMIRTWFWLRRRRTTPRPDTIRRYLRITVVMAAVLSSMFGGWGLLLFTEADPARSVSVALYIFLGSISCSYCLQALPSAGRLVLLFGAAPVTVRLLMADDPYLSVIGVNFVFVAGFMLWTLSTSYRGFVEVLVSRDEMQAEQLRARLAEQRANELASLDPLTNLPNRRALEERLDRLDAGGAGQSPLGLMMIDLDMFKSVNDVHGHGVGDQLLQETARRLGRLVGASGTAYRLGGDEFAVTIELSGSDYDPVRRAANRIIQEIAMPFTIEGIVHHIGASIGISLFPRDACDRLTLMRRADIALYKAKELGGSQHRAFEQQMDAEIRRRATLEREIRADLKRDAFQPFYQPIVNLVSSEVVGFEMLARWTRADGRLVGPDQFVPIAEECGLIQDLMLKLLDRACLDAGAWDQRLTISVNVSPVQLKDSWFSEKLLAVLARHGFPARRIALEITENALIVEPANAKTTIESLKNQGMLIGLDDFGTGYSSIQHLRMLPFDKIKIDRSFIADFHTNPDSRKMVLAMIGLASNLDMTVIAEGIESADVAERLRSLGCTEGQGYYFGKAMTAAQVDELLGRVSRRGSRQARGT</sequence>
<dbReference type="RefSeq" id="WP_222992702.1">
    <property type="nucleotide sequence ID" value="NZ_JAINVV010000012.1"/>
</dbReference>
<feature type="domain" description="GGDEF" evidence="3">
    <location>
        <begin position="258"/>
        <end position="392"/>
    </location>
</feature>
<dbReference type="InterPro" id="IPR052155">
    <property type="entry name" value="Biofilm_reg_signaling"/>
</dbReference>
<feature type="transmembrane region" description="Helical" evidence="1">
    <location>
        <begin position="126"/>
        <end position="146"/>
    </location>
</feature>
<dbReference type="Pfam" id="PF00563">
    <property type="entry name" value="EAL"/>
    <property type="match status" value="1"/>
</dbReference>
<dbReference type="PANTHER" id="PTHR44757:SF4">
    <property type="entry name" value="DIGUANYLATE CYCLASE DGCE-RELATED"/>
    <property type="match status" value="1"/>
</dbReference>
<gene>
    <name evidence="4" type="ORF">K7G82_25120</name>
</gene>
<feature type="transmembrane region" description="Helical" evidence="1">
    <location>
        <begin position="38"/>
        <end position="58"/>
    </location>
</feature>
<comment type="caution">
    <text evidence="4">The sequence shown here is derived from an EMBL/GenBank/DDBJ whole genome shotgun (WGS) entry which is preliminary data.</text>
</comment>
<name>A0ABS7PW66_9SPHN</name>
<accession>A0ABS7PW66</accession>
<evidence type="ECO:0000313" key="4">
    <source>
        <dbReference type="EMBL" id="MBY8825607.1"/>
    </source>
</evidence>
<organism evidence="4 5">
    <name type="scientific">Sphingomonas colocasiae</name>
    <dbReference type="NCBI Taxonomy" id="1848973"/>
    <lineage>
        <taxon>Bacteria</taxon>
        <taxon>Pseudomonadati</taxon>
        <taxon>Pseudomonadota</taxon>
        <taxon>Alphaproteobacteria</taxon>
        <taxon>Sphingomonadales</taxon>
        <taxon>Sphingomonadaceae</taxon>
        <taxon>Sphingomonas</taxon>
    </lineage>
</organism>
<keyword evidence="1" id="KW-1133">Transmembrane helix</keyword>
<dbReference type="Gene3D" id="3.20.20.450">
    <property type="entry name" value="EAL domain"/>
    <property type="match status" value="1"/>
</dbReference>
<dbReference type="EMBL" id="JAINVV010000012">
    <property type="protein sequence ID" value="MBY8825607.1"/>
    <property type="molecule type" value="Genomic_DNA"/>
</dbReference>
<dbReference type="InterPro" id="IPR029787">
    <property type="entry name" value="Nucleotide_cyclase"/>
</dbReference>
<evidence type="ECO:0000259" key="2">
    <source>
        <dbReference type="PROSITE" id="PS50883"/>
    </source>
</evidence>
<dbReference type="Proteomes" id="UP000706039">
    <property type="component" value="Unassembled WGS sequence"/>
</dbReference>
<reference evidence="4 5" key="1">
    <citation type="submission" date="2021-08" db="EMBL/GenBank/DDBJ databases">
        <authorList>
            <person name="Tuo L."/>
        </authorList>
    </citation>
    <scope>NUCLEOTIDE SEQUENCE [LARGE SCALE GENOMIC DNA]</scope>
    <source>
        <strain evidence="4 5">JCM 31229</strain>
    </source>
</reference>
<dbReference type="InterPro" id="IPR001633">
    <property type="entry name" value="EAL_dom"/>
</dbReference>
<dbReference type="InterPro" id="IPR043128">
    <property type="entry name" value="Rev_trsase/Diguanyl_cyclase"/>
</dbReference>
<evidence type="ECO:0000259" key="3">
    <source>
        <dbReference type="PROSITE" id="PS50887"/>
    </source>
</evidence>
<proteinExistence type="predicted"/>
<dbReference type="CDD" id="cd01948">
    <property type="entry name" value="EAL"/>
    <property type="match status" value="1"/>
</dbReference>
<feature type="transmembrane region" description="Helical" evidence="1">
    <location>
        <begin position="176"/>
        <end position="194"/>
    </location>
</feature>
<dbReference type="SUPFAM" id="SSF55073">
    <property type="entry name" value="Nucleotide cyclase"/>
    <property type="match status" value="1"/>
</dbReference>
<dbReference type="Pfam" id="PF00990">
    <property type="entry name" value="GGDEF"/>
    <property type="match status" value="1"/>
</dbReference>
<feature type="transmembrane region" description="Helical" evidence="1">
    <location>
        <begin position="102"/>
        <end position="120"/>
    </location>
</feature>